<dbReference type="KEGG" id="fli:Fleli_2145"/>
<evidence type="ECO:0000313" key="2">
    <source>
        <dbReference type="Proteomes" id="UP000006054"/>
    </source>
</evidence>
<gene>
    <name evidence="1" type="ordered locus">Fleli_2145</name>
</gene>
<reference evidence="2" key="1">
    <citation type="submission" date="2012-06" db="EMBL/GenBank/DDBJ databases">
        <title>The complete genome of Flexibacter litoralis DSM 6794.</title>
        <authorList>
            <person name="Lucas S."/>
            <person name="Copeland A."/>
            <person name="Lapidus A."/>
            <person name="Glavina del Rio T."/>
            <person name="Dalin E."/>
            <person name="Tice H."/>
            <person name="Bruce D."/>
            <person name="Goodwin L."/>
            <person name="Pitluck S."/>
            <person name="Peters L."/>
            <person name="Ovchinnikova G."/>
            <person name="Lu M."/>
            <person name="Kyrpides N."/>
            <person name="Mavromatis K."/>
            <person name="Ivanova N."/>
            <person name="Brettin T."/>
            <person name="Detter J.C."/>
            <person name="Han C."/>
            <person name="Larimer F."/>
            <person name="Land M."/>
            <person name="Hauser L."/>
            <person name="Markowitz V."/>
            <person name="Cheng J.-F."/>
            <person name="Hugenholtz P."/>
            <person name="Woyke T."/>
            <person name="Wu D."/>
            <person name="Spring S."/>
            <person name="Lang E."/>
            <person name="Kopitz M."/>
            <person name="Brambilla E."/>
            <person name="Klenk H.-P."/>
            <person name="Eisen J.A."/>
        </authorList>
    </citation>
    <scope>NUCLEOTIDE SEQUENCE [LARGE SCALE GENOMIC DNA]</scope>
    <source>
        <strain evidence="2">ATCC 23117 / DSM 6794 / NBRC 15988 / NCIMB 1366 / Sio-4</strain>
    </source>
</reference>
<dbReference type="EMBL" id="CP003345">
    <property type="protein sequence ID" value="AFM04526.1"/>
    <property type="molecule type" value="Genomic_DNA"/>
</dbReference>
<dbReference type="STRING" id="880071.Fleli_2145"/>
<protein>
    <submittedName>
        <fullName evidence="1">Uncharacterized protein</fullName>
    </submittedName>
</protein>
<organism evidence="1 2">
    <name type="scientific">Bernardetia litoralis (strain ATCC 23117 / DSM 6794 / NBRC 15988 / NCIMB 1366 / Fx l1 / Sio-4)</name>
    <name type="common">Flexibacter litoralis</name>
    <dbReference type="NCBI Taxonomy" id="880071"/>
    <lineage>
        <taxon>Bacteria</taxon>
        <taxon>Pseudomonadati</taxon>
        <taxon>Bacteroidota</taxon>
        <taxon>Cytophagia</taxon>
        <taxon>Cytophagales</taxon>
        <taxon>Bernardetiaceae</taxon>
        <taxon>Bernardetia</taxon>
    </lineage>
</organism>
<sequence length="230" mass="26245">MKQILLQFVFVLLCVFTLTSCFELREEVYIKKDGSGTYSLTVDLSGRKQEIALTTSLTDSTNEEKNFVANIESVIQKSSESFSEIGGITHVEYNTDYENYLTGFSFDFDNVESLTAALNQLNTEPAPSKSAFEFSKKTFERNNTHYLQPLLDRAKERQKTAEDEATKRFQDYVFESASYVFIVRTEGKIKKYSNKKATYSSDDKNEVVLNYSFSGLLSGRANLDNKMKLK</sequence>
<keyword evidence="2" id="KW-1185">Reference proteome</keyword>
<name>I4AKP1_BERLS</name>
<dbReference type="HOGENOM" id="CLU_1203401_0_0_10"/>
<dbReference type="OrthoDB" id="982915at2"/>
<dbReference type="RefSeq" id="WP_014797973.1">
    <property type="nucleotide sequence ID" value="NC_018018.1"/>
</dbReference>
<dbReference type="eggNOG" id="ENOG5032QAA">
    <property type="taxonomic scope" value="Bacteria"/>
</dbReference>
<dbReference type="Proteomes" id="UP000006054">
    <property type="component" value="Chromosome"/>
</dbReference>
<dbReference type="AlphaFoldDB" id="I4AKP1"/>
<accession>I4AKP1</accession>
<dbReference type="PROSITE" id="PS51257">
    <property type="entry name" value="PROKAR_LIPOPROTEIN"/>
    <property type="match status" value="1"/>
</dbReference>
<proteinExistence type="predicted"/>
<evidence type="ECO:0000313" key="1">
    <source>
        <dbReference type="EMBL" id="AFM04526.1"/>
    </source>
</evidence>